<evidence type="ECO:0000256" key="4">
    <source>
        <dbReference type="ARBA" id="ARBA00022833"/>
    </source>
</evidence>
<evidence type="ECO:0000256" key="3">
    <source>
        <dbReference type="ARBA" id="ARBA00022801"/>
    </source>
</evidence>
<keyword evidence="3" id="KW-0378">Hydrolase</keyword>
<evidence type="ECO:0008006" key="7">
    <source>
        <dbReference type="Google" id="ProtNLM"/>
    </source>
</evidence>
<feature type="non-terminal residue" evidence="6">
    <location>
        <position position="1"/>
    </location>
</feature>
<organism evidence="6">
    <name type="scientific">marine metagenome</name>
    <dbReference type="NCBI Taxonomy" id="408172"/>
    <lineage>
        <taxon>unclassified sequences</taxon>
        <taxon>metagenomes</taxon>
        <taxon>ecological metagenomes</taxon>
    </lineage>
</organism>
<feature type="compositionally biased region" description="Gly residues" evidence="5">
    <location>
        <begin position="242"/>
        <end position="257"/>
    </location>
</feature>
<protein>
    <recommendedName>
        <fullName evidence="7">Creatininase</fullName>
    </recommendedName>
</protein>
<gene>
    <name evidence="6" type="ORF">METZ01_LOCUS307685</name>
</gene>
<dbReference type="GO" id="GO:0046872">
    <property type="term" value="F:metal ion binding"/>
    <property type="evidence" value="ECO:0007669"/>
    <property type="project" value="UniProtKB-KW"/>
</dbReference>
<sequence length="375" mass="39477">WMDVRDALNSGKTTAIIPTGGVEPNGPWLVTGKHNYVLRSNCDAIARELGNALCTPIVKLVPEGSIDPPSGHMQSPGTLSLQQETFEALLTDVAHSLKMHGFENIIFIGDSGGNQGGQRAVADALNSAWGSDAVVGHVQGYYDYGSVGQYMAEQGLVDGEGDGLHDDPVIALNMFHADPRSIRFDERVAAGFASINGVSIADRVKSLEYARQIVGFRAESTAGLIRETIENGGTLPAPQRQGGAGRGGRGRGAGPGGQQRPAPDPRTMGGGDCRANEYNCSDTPNPLPEAKTAWIEEMTWMDVRDAIASGKTTAIVSTGGIEPNGPWLVTGKHNYVLRANCPAIAANLGNAVCAPVIEFVPEGSIEPQSGHMRSP</sequence>
<dbReference type="AlphaFoldDB" id="A0A382N5K3"/>
<comment type="cofactor">
    <cofactor evidence="1">
        <name>Zn(2+)</name>
        <dbReference type="ChEBI" id="CHEBI:29105"/>
    </cofactor>
</comment>
<name>A0A382N5K3_9ZZZZ</name>
<feature type="region of interest" description="Disordered" evidence="5">
    <location>
        <begin position="229"/>
        <end position="281"/>
    </location>
</feature>
<dbReference type="SUPFAM" id="SSF102215">
    <property type="entry name" value="Creatininase"/>
    <property type="match status" value="2"/>
</dbReference>
<evidence type="ECO:0000256" key="1">
    <source>
        <dbReference type="ARBA" id="ARBA00001947"/>
    </source>
</evidence>
<dbReference type="Pfam" id="PF02633">
    <property type="entry name" value="Creatininase"/>
    <property type="match status" value="1"/>
</dbReference>
<reference evidence="6" key="1">
    <citation type="submission" date="2018-05" db="EMBL/GenBank/DDBJ databases">
        <authorList>
            <person name="Lanie J.A."/>
            <person name="Ng W.-L."/>
            <person name="Kazmierczak K.M."/>
            <person name="Andrzejewski T.M."/>
            <person name="Davidsen T.M."/>
            <person name="Wayne K.J."/>
            <person name="Tettelin H."/>
            <person name="Glass J.I."/>
            <person name="Rusch D."/>
            <person name="Podicherti R."/>
            <person name="Tsui H.-C.T."/>
            <person name="Winkler M.E."/>
        </authorList>
    </citation>
    <scope>NUCLEOTIDE SEQUENCE</scope>
</reference>
<feature type="non-terminal residue" evidence="6">
    <location>
        <position position="375"/>
    </location>
</feature>
<evidence type="ECO:0000313" key="6">
    <source>
        <dbReference type="EMBL" id="SVC54831.1"/>
    </source>
</evidence>
<dbReference type="PANTHER" id="PTHR35005">
    <property type="entry name" value="3-DEHYDRO-SCYLLO-INOSOSE HYDROLASE"/>
    <property type="match status" value="1"/>
</dbReference>
<accession>A0A382N5K3</accession>
<proteinExistence type="predicted"/>
<evidence type="ECO:0000256" key="5">
    <source>
        <dbReference type="SAM" id="MobiDB-lite"/>
    </source>
</evidence>
<evidence type="ECO:0000256" key="2">
    <source>
        <dbReference type="ARBA" id="ARBA00022723"/>
    </source>
</evidence>
<dbReference type="GO" id="GO:0016811">
    <property type="term" value="F:hydrolase activity, acting on carbon-nitrogen (but not peptide) bonds, in linear amides"/>
    <property type="evidence" value="ECO:0007669"/>
    <property type="project" value="TreeGrafter"/>
</dbReference>
<dbReference type="InterPro" id="IPR003785">
    <property type="entry name" value="Creatininase/forma_Hydrolase"/>
</dbReference>
<dbReference type="InterPro" id="IPR024087">
    <property type="entry name" value="Creatininase-like_sf"/>
</dbReference>
<dbReference type="PANTHER" id="PTHR35005:SF1">
    <property type="entry name" value="2-AMINO-5-FORMYLAMINO-6-RIBOSYLAMINOPYRIMIDIN-4(3H)-ONE 5'-MONOPHOSPHATE DEFORMYLASE"/>
    <property type="match status" value="1"/>
</dbReference>
<keyword evidence="2" id="KW-0479">Metal-binding</keyword>
<keyword evidence="4" id="KW-0862">Zinc</keyword>
<dbReference type="EMBL" id="UINC01097262">
    <property type="protein sequence ID" value="SVC54831.1"/>
    <property type="molecule type" value="Genomic_DNA"/>
</dbReference>
<dbReference type="Gene3D" id="3.40.50.10310">
    <property type="entry name" value="Creatininase"/>
    <property type="match status" value="2"/>
</dbReference>
<dbReference type="GO" id="GO:0009231">
    <property type="term" value="P:riboflavin biosynthetic process"/>
    <property type="evidence" value="ECO:0007669"/>
    <property type="project" value="TreeGrafter"/>
</dbReference>